<protein>
    <submittedName>
        <fullName evidence="2">SSU ribosomal protein S21p</fullName>
    </submittedName>
</protein>
<dbReference type="PATRIC" id="fig|631454.5.peg.3791"/>
<proteinExistence type="predicted"/>
<evidence type="ECO:0000313" key="3">
    <source>
        <dbReference type="Proteomes" id="UP000017819"/>
    </source>
</evidence>
<feature type="compositionally biased region" description="Basic residues" evidence="1">
    <location>
        <begin position="41"/>
        <end position="52"/>
    </location>
</feature>
<dbReference type="eggNOG" id="COG0828">
    <property type="taxonomic scope" value="Bacteria"/>
</dbReference>
<dbReference type="STRING" id="631454.N177_3838"/>
<dbReference type="AlphaFoldDB" id="V4R928"/>
<feature type="region of interest" description="Disordered" evidence="1">
    <location>
        <begin position="1"/>
        <end position="52"/>
    </location>
</feature>
<evidence type="ECO:0000313" key="2">
    <source>
        <dbReference type="EMBL" id="ESR22701.1"/>
    </source>
</evidence>
<reference evidence="2 3" key="1">
    <citation type="journal article" date="2014" name="Genome Announc.">
        <title>Draft Genome Sequence of Lutibaculum baratangense Strain AMV1T, Isolated from a Mud Volcano in Andamans, India.</title>
        <authorList>
            <person name="Singh A."/>
            <person name="Sreenivas A."/>
            <person name="Sathyanarayana Reddy G."/>
            <person name="Pinnaka A.K."/>
            <person name="Shivaji S."/>
        </authorList>
    </citation>
    <scope>NUCLEOTIDE SEQUENCE [LARGE SCALE GENOMIC DNA]</scope>
    <source>
        <strain evidence="2 3">AMV1</strain>
    </source>
</reference>
<sequence length="52" mass="6076">MKRRRSYEKPSEKRAREQGEAIRRARKAARKMAQREGLIAKPKRKAVAGGRR</sequence>
<keyword evidence="2" id="KW-0687">Ribonucleoprotein</keyword>
<dbReference type="GO" id="GO:0005840">
    <property type="term" value="C:ribosome"/>
    <property type="evidence" value="ECO:0007669"/>
    <property type="project" value="UniProtKB-KW"/>
</dbReference>
<keyword evidence="3" id="KW-1185">Reference proteome</keyword>
<feature type="compositionally biased region" description="Basic and acidic residues" evidence="1">
    <location>
        <begin position="7"/>
        <end position="23"/>
    </location>
</feature>
<gene>
    <name evidence="2" type="ORF">N177_3838</name>
</gene>
<keyword evidence="2" id="KW-0689">Ribosomal protein</keyword>
<comment type="caution">
    <text evidence="2">The sequence shown here is derived from an EMBL/GenBank/DDBJ whole genome shotgun (WGS) entry which is preliminary data.</text>
</comment>
<dbReference type="EMBL" id="AWXZ01000040">
    <property type="protein sequence ID" value="ESR22701.1"/>
    <property type="molecule type" value="Genomic_DNA"/>
</dbReference>
<name>V4R928_9HYPH</name>
<dbReference type="Proteomes" id="UP000017819">
    <property type="component" value="Unassembled WGS sequence"/>
</dbReference>
<organism evidence="2 3">
    <name type="scientific">Lutibaculum baratangense AMV1</name>
    <dbReference type="NCBI Taxonomy" id="631454"/>
    <lineage>
        <taxon>Bacteria</taxon>
        <taxon>Pseudomonadati</taxon>
        <taxon>Pseudomonadota</taxon>
        <taxon>Alphaproteobacteria</taxon>
        <taxon>Hyphomicrobiales</taxon>
        <taxon>Tepidamorphaceae</taxon>
        <taxon>Lutibaculum</taxon>
    </lineage>
</organism>
<accession>V4R928</accession>
<evidence type="ECO:0000256" key="1">
    <source>
        <dbReference type="SAM" id="MobiDB-lite"/>
    </source>
</evidence>